<evidence type="ECO:0000313" key="2">
    <source>
        <dbReference type="Proteomes" id="UP001152759"/>
    </source>
</evidence>
<keyword evidence="2" id="KW-1185">Reference proteome</keyword>
<organism evidence="1 2">
    <name type="scientific">Bemisia tabaci</name>
    <name type="common">Sweetpotato whitefly</name>
    <name type="synonym">Aleurodes tabaci</name>
    <dbReference type="NCBI Taxonomy" id="7038"/>
    <lineage>
        <taxon>Eukaryota</taxon>
        <taxon>Metazoa</taxon>
        <taxon>Ecdysozoa</taxon>
        <taxon>Arthropoda</taxon>
        <taxon>Hexapoda</taxon>
        <taxon>Insecta</taxon>
        <taxon>Pterygota</taxon>
        <taxon>Neoptera</taxon>
        <taxon>Paraneoptera</taxon>
        <taxon>Hemiptera</taxon>
        <taxon>Sternorrhyncha</taxon>
        <taxon>Aleyrodoidea</taxon>
        <taxon>Aleyrodidae</taxon>
        <taxon>Aleyrodinae</taxon>
        <taxon>Bemisia</taxon>
    </lineage>
</organism>
<dbReference type="OrthoDB" id="8184429at2759"/>
<gene>
    <name evidence="1" type="ORF">BEMITA_LOCUS3833</name>
</gene>
<name>A0A9P0A564_BEMTA</name>
<dbReference type="Proteomes" id="UP001152759">
    <property type="component" value="Chromosome 2"/>
</dbReference>
<dbReference type="EMBL" id="OU963863">
    <property type="protein sequence ID" value="CAH0384514.1"/>
    <property type="molecule type" value="Genomic_DNA"/>
</dbReference>
<dbReference type="PANTHER" id="PTHR23409:SF21">
    <property type="entry name" value="CAPSID PROTEIN"/>
    <property type="match status" value="1"/>
</dbReference>
<dbReference type="KEGG" id="btab:109042113"/>
<dbReference type="GO" id="GO:0005829">
    <property type="term" value="C:cytosol"/>
    <property type="evidence" value="ECO:0007669"/>
    <property type="project" value="TreeGrafter"/>
</dbReference>
<accession>A0A9P0A564</accession>
<dbReference type="AlphaFoldDB" id="A0A9P0A564"/>
<sequence length="436" mass="48239">MAFVHSNSCDCSKSELDLFSLPPTQTHIESGGWVQYKPVSSVNESSSLEFVVPGQGDEYIDLSHTLLGIKAKIVKKADGAALAAADDDIVGPVNNWLHSLFSQVDTYLNQKIVSSPSNAYPYRSYLESLLSYGPAAKNSHVTCNLWVKDEPGKMDAADSAGLKARRAFTKRSKTVDMIGKVHGDLFNQEKYLLNGVELRLKFVRSRDVFCLIANANDYKINIIEATLYVRRVKVSPTILLNHARALEKTTAKYPITRVDVRTNTIAAGVQSASLDNLVNGQLPTRIIVGLVTNAAFTGSITTNPFNFETFGMNYVSFHVDGQQIPGMILTPDFDNNEYIRAYHTLFSGTGIHYSDSGNEISRSDYEQGYALIALDFTPDLEAHVKSHWSLVRHGNLRLELRFKAALANAVTIVSYAEFDNVVEIDRNRNVIVDFGA</sequence>
<dbReference type="GO" id="GO:0004748">
    <property type="term" value="F:ribonucleoside-diphosphate reductase activity, thioredoxin disulfide as acceptor"/>
    <property type="evidence" value="ECO:0007669"/>
    <property type="project" value="TreeGrafter"/>
</dbReference>
<evidence type="ECO:0000313" key="1">
    <source>
        <dbReference type="EMBL" id="CAH0384514.1"/>
    </source>
</evidence>
<proteinExistence type="predicted"/>
<dbReference type="GO" id="GO:0009263">
    <property type="term" value="P:deoxyribonucleotide biosynthetic process"/>
    <property type="evidence" value="ECO:0007669"/>
    <property type="project" value="InterPro"/>
</dbReference>
<dbReference type="PANTHER" id="PTHR23409">
    <property type="entry name" value="RIBONUCLEOSIDE-DIPHOSPHATE REDUCTASE SMALL CHAIN"/>
    <property type="match status" value="1"/>
</dbReference>
<reference evidence="1" key="1">
    <citation type="submission" date="2021-12" db="EMBL/GenBank/DDBJ databases">
        <authorList>
            <person name="King R."/>
        </authorList>
    </citation>
    <scope>NUCLEOTIDE SEQUENCE</scope>
</reference>
<dbReference type="InterPro" id="IPR000358">
    <property type="entry name" value="RNR_small_fam"/>
</dbReference>
<protein>
    <submittedName>
        <fullName evidence="1">Uncharacterized protein</fullName>
    </submittedName>
</protein>